<dbReference type="InterPro" id="IPR029787">
    <property type="entry name" value="Nucleotide_cyclase"/>
</dbReference>
<comment type="catalytic activity">
    <reaction evidence="2">
        <text>2 GTP = 3',3'-c-di-GMP + 2 diphosphate</text>
        <dbReference type="Rhea" id="RHEA:24898"/>
        <dbReference type="ChEBI" id="CHEBI:33019"/>
        <dbReference type="ChEBI" id="CHEBI:37565"/>
        <dbReference type="ChEBI" id="CHEBI:58805"/>
        <dbReference type="EC" id="2.7.7.65"/>
    </reaction>
</comment>
<dbReference type="InterPro" id="IPR043128">
    <property type="entry name" value="Rev_trsase/Diguanyl_cyclase"/>
</dbReference>
<dbReference type="AlphaFoldDB" id="A0A4Q7NDY1"/>
<sequence length="387" mass="41861">MDAKSVFATVALMVLANGAVLANVYRDLPGALRPAAIRWQAGTALVALGSAFFAFGSILPLPIMVTLANGTLLFGLGSYHRAFERFYGRRSAPVDVVVALAAAAGTFWLSAIDPCFICRVEMLSAAWTLLLLRSMWLLHAMRAQDESRSRRMLIVIYGLVVIYVIGRVVVYLHLDVPGETSIATNDYGINLVSPMFVALLPVIGTTAFVLLCTERVKRQLEIAAATDYLTGLPNRRTLVADGNWAFRRARETGAGLAVGVIDIDHFKAINDTYGHGVGDEVLAFTADCLKQAARKGDLVARTGGEEFVVLMDDLDLRAATAALERIRVAVADSRFSVDGTPVPITISAGVAGCEPRDRDFDDVFRRADRALYLAKLAGRDRVKQAVA</sequence>
<dbReference type="SUPFAM" id="SSF55073">
    <property type="entry name" value="Nucleotide cyclase"/>
    <property type="match status" value="1"/>
</dbReference>
<evidence type="ECO:0000256" key="1">
    <source>
        <dbReference type="ARBA" id="ARBA00012528"/>
    </source>
</evidence>
<dbReference type="EC" id="2.7.7.65" evidence="1"/>
<dbReference type="RefSeq" id="WP_130358994.1">
    <property type="nucleotide sequence ID" value="NZ_SGXC01000002.1"/>
</dbReference>
<dbReference type="Pfam" id="PF00990">
    <property type="entry name" value="GGDEF"/>
    <property type="match status" value="1"/>
</dbReference>
<organism evidence="5 6">
    <name type="scientific">Pigmentiphaga kullae</name>
    <dbReference type="NCBI Taxonomy" id="151784"/>
    <lineage>
        <taxon>Bacteria</taxon>
        <taxon>Pseudomonadati</taxon>
        <taxon>Pseudomonadota</taxon>
        <taxon>Betaproteobacteria</taxon>
        <taxon>Burkholderiales</taxon>
        <taxon>Alcaligenaceae</taxon>
        <taxon>Pigmentiphaga</taxon>
    </lineage>
</organism>
<dbReference type="PROSITE" id="PS50887">
    <property type="entry name" value="GGDEF"/>
    <property type="match status" value="1"/>
</dbReference>
<feature type="transmembrane region" description="Helical" evidence="3">
    <location>
        <begin position="194"/>
        <end position="212"/>
    </location>
</feature>
<dbReference type="PANTHER" id="PTHR45138:SF9">
    <property type="entry name" value="DIGUANYLATE CYCLASE DGCM-RELATED"/>
    <property type="match status" value="1"/>
</dbReference>
<evidence type="ECO:0000313" key="6">
    <source>
        <dbReference type="Proteomes" id="UP000292445"/>
    </source>
</evidence>
<dbReference type="GO" id="GO:0052621">
    <property type="term" value="F:diguanylate cyclase activity"/>
    <property type="evidence" value="ECO:0007669"/>
    <property type="project" value="UniProtKB-EC"/>
</dbReference>
<evidence type="ECO:0000256" key="2">
    <source>
        <dbReference type="ARBA" id="ARBA00034247"/>
    </source>
</evidence>
<dbReference type="CDD" id="cd01949">
    <property type="entry name" value="GGDEF"/>
    <property type="match status" value="1"/>
</dbReference>
<proteinExistence type="predicted"/>
<dbReference type="OrthoDB" id="9813903at2"/>
<keyword evidence="3" id="KW-0472">Membrane</keyword>
<comment type="caution">
    <text evidence="5">The sequence shown here is derived from an EMBL/GenBank/DDBJ whole genome shotgun (WGS) entry which is preliminary data.</text>
</comment>
<keyword evidence="6" id="KW-1185">Reference proteome</keyword>
<accession>A0A4Q7NDY1</accession>
<feature type="transmembrane region" description="Helical" evidence="3">
    <location>
        <begin position="153"/>
        <end position="174"/>
    </location>
</feature>
<dbReference type="InterPro" id="IPR000160">
    <property type="entry name" value="GGDEF_dom"/>
</dbReference>
<dbReference type="NCBIfam" id="TIGR00254">
    <property type="entry name" value="GGDEF"/>
    <property type="match status" value="1"/>
</dbReference>
<keyword evidence="3" id="KW-0812">Transmembrane</keyword>
<protein>
    <recommendedName>
        <fullName evidence="1">diguanylate cyclase</fullName>
        <ecNumber evidence="1">2.7.7.65</ecNumber>
    </recommendedName>
</protein>
<dbReference type="Proteomes" id="UP000292445">
    <property type="component" value="Unassembled WGS sequence"/>
</dbReference>
<feature type="transmembrane region" description="Helical" evidence="3">
    <location>
        <begin position="6"/>
        <end position="25"/>
    </location>
</feature>
<feature type="transmembrane region" description="Helical" evidence="3">
    <location>
        <begin position="92"/>
        <end position="112"/>
    </location>
</feature>
<evidence type="ECO:0000256" key="3">
    <source>
        <dbReference type="SAM" id="Phobius"/>
    </source>
</evidence>
<name>A0A4Q7NDY1_9BURK</name>
<keyword evidence="3" id="KW-1133">Transmembrane helix</keyword>
<evidence type="ECO:0000259" key="4">
    <source>
        <dbReference type="PROSITE" id="PS50887"/>
    </source>
</evidence>
<dbReference type="Gene3D" id="3.30.70.270">
    <property type="match status" value="1"/>
</dbReference>
<dbReference type="EMBL" id="SGXC01000002">
    <property type="protein sequence ID" value="RZS81308.1"/>
    <property type="molecule type" value="Genomic_DNA"/>
</dbReference>
<evidence type="ECO:0000313" key="5">
    <source>
        <dbReference type="EMBL" id="RZS81308.1"/>
    </source>
</evidence>
<dbReference type="SMART" id="SM00267">
    <property type="entry name" value="GGDEF"/>
    <property type="match status" value="1"/>
</dbReference>
<feature type="domain" description="GGDEF" evidence="4">
    <location>
        <begin position="254"/>
        <end position="387"/>
    </location>
</feature>
<reference evidence="5 6" key="1">
    <citation type="submission" date="2019-02" db="EMBL/GenBank/DDBJ databases">
        <title>Genomic Encyclopedia of Type Strains, Phase IV (KMG-IV): sequencing the most valuable type-strain genomes for metagenomic binning, comparative biology and taxonomic classification.</title>
        <authorList>
            <person name="Goeker M."/>
        </authorList>
    </citation>
    <scope>NUCLEOTIDE SEQUENCE [LARGE SCALE GENOMIC DNA]</scope>
    <source>
        <strain evidence="5 6">K24</strain>
    </source>
</reference>
<dbReference type="FunFam" id="3.30.70.270:FF:000001">
    <property type="entry name" value="Diguanylate cyclase domain protein"/>
    <property type="match status" value="1"/>
</dbReference>
<dbReference type="PANTHER" id="PTHR45138">
    <property type="entry name" value="REGULATORY COMPONENTS OF SENSORY TRANSDUCTION SYSTEM"/>
    <property type="match status" value="1"/>
</dbReference>
<gene>
    <name evidence="5" type="ORF">EV675_3931</name>
</gene>
<dbReference type="InterPro" id="IPR050469">
    <property type="entry name" value="Diguanylate_Cyclase"/>
</dbReference>